<keyword evidence="2" id="KW-1185">Reference proteome</keyword>
<evidence type="ECO:0000313" key="2">
    <source>
        <dbReference type="Proteomes" id="UP000004995"/>
    </source>
</evidence>
<name>K3Z1W0_SETIT</name>
<dbReference type="Gramene" id="KQL27808">
    <property type="protein sequence ID" value="KQL27808"/>
    <property type="gene ID" value="SETIT_020528mg"/>
</dbReference>
<dbReference type="InParanoid" id="K3Z1W0"/>
<accession>K3Z1W0</accession>
<dbReference type="EnsemblPlants" id="KQL27808">
    <property type="protein sequence ID" value="KQL27808"/>
    <property type="gene ID" value="SETIT_020528mg"/>
</dbReference>
<reference evidence="1" key="2">
    <citation type="submission" date="2018-08" db="UniProtKB">
        <authorList>
            <consortium name="EnsemblPlants"/>
        </authorList>
    </citation>
    <scope>IDENTIFICATION</scope>
    <source>
        <strain evidence="1">Yugu1</strain>
    </source>
</reference>
<dbReference type="AlphaFoldDB" id="K3Z1W0"/>
<dbReference type="Proteomes" id="UP000004995">
    <property type="component" value="Unassembled WGS sequence"/>
</dbReference>
<reference evidence="2" key="1">
    <citation type="journal article" date="2012" name="Nat. Biotechnol.">
        <title>Reference genome sequence of the model plant Setaria.</title>
        <authorList>
            <person name="Bennetzen J.L."/>
            <person name="Schmutz J."/>
            <person name="Wang H."/>
            <person name="Percifield R."/>
            <person name="Hawkins J."/>
            <person name="Pontaroli A.C."/>
            <person name="Estep M."/>
            <person name="Feng L."/>
            <person name="Vaughn J.N."/>
            <person name="Grimwood J."/>
            <person name="Jenkins J."/>
            <person name="Barry K."/>
            <person name="Lindquist E."/>
            <person name="Hellsten U."/>
            <person name="Deshpande S."/>
            <person name="Wang X."/>
            <person name="Wu X."/>
            <person name="Mitros T."/>
            <person name="Triplett J."/>
            <person name="Yang X."/>
            <person name="Ye C.Y."/>
            <person name="Mauro-Herrera M."/>
            <person name="Wang L."/>
            <person name="Li P."/>
            <person name="Sharma M."/>
            <person name="Sharma R."/>
            <person name="Ronald P.C."/>
            <person name="Panaud O."/>
            <person name="Kellogg E.A."/>
            <person name="Brutnell T.P."/>
            <person name="Doust A.N."/>
            <person name="Tuskan G.A."/>
            <person name="Rokhsar D."/>
            <person name="Devos K.M."/>
        </authorList>
    </citation>
    <scope>NUCLEOTIDE SEQUENCE [LARGE SCALE GENOMIC DNA]</scope>
    <source>
        <strain evidence="2">cv. Yugu1</strain>
    </source>
</reference>
<proteinExistence type="predicted"/>
<protein>
    <submittedName>
        <fullName evidence="1">Uncharacterized protein</fullName>
    </submittedName>
</protein>
<evidence type="ECO:0000313" key="1">
    <source>
        <dbReference type="EnsemblPlants" id="KQL27808"/>
    </source>
</evidence>
<dbReference type="EMBL" id="AGNK02000012">
    <property type="status" value="NOT_ANNOTATED_CDS"/>
    <property type="molecule type" value="Genomic_DNA"/>
</dbReference>
<dbReference type="HOGENOM" id="CLU_3090851_0_0_1"/>
<sequence>MNSCHRQIPPCYDQDLEYMRLSACQSLPFKLQTTTAVCLKQTQLMSHDPFQA</sequence>
<organism evidence="1 2">
    <name type="scientific">Setaria italica</name>
    <name type="common">Foxtail millet</name>
    <name type="synonym">Panicum italicum</name>
    <dbReference type="NCBI Taxonomy" id="4555"/>
    <lineage>
        <taxon>Eukaryota</taxon>
        <taxon>Viridiplantae</taxon>
        <taxon>Streptophyta</taxon>
        <taxon>Embryophyta</taxon>
        <taxon>Tracheophyta</taxon>
        <taxon>Spermatophyta</taxon>
        <taxon>Magnoliopsida</taxon>
        <taxon>Liliopsida</taxon>
        <taxon>Poales</taxon>
        <taxon>Poaceae</taxon>
        <taxon>PACMAD clade</taxon>
        <taxon>Panicoideae</taxon>
        <taxon>Panicodae</taxon>
        <taxon>Paniceae</taxon>
        <taxon>Cenchrinae</taxon>
        <taxon>Setaria</taxon>
    </lineage>
</organism>